<comment type="caution">
    <text evidence="2">The sequence shown here is derived from an EMBL/GenBank/DDBJ whole genome shotgun (WGS) entry which is preliminary data.</text>
</comment>
<proteinExistence type="predicted"/>
<gene>
    <name evidence="2" type="ORF">K1Y72_30340</name>
</gene>
<dbReference type="EMBL" id="JAIBOA010000026">
    <property type="protein sequence ID" value="MBW8486701.1"/>
    <property type="molecule type" value="Genomic_DNA"/>
</dbReference>
<evidence type="ECO:0000313" key="2">
    <source>
        <dbReference type="EMBL" id="MBW8486701.1"/>
    </source>
</evidence>
<dbReference type="RefSeq" id="WP_220169943.1">
    <property type="nucleotide sequence ID" value="NZ_JAIBOA010000026.1"/>
</dbReference>
<protein>
    <submittedName>
        <fullName evidence="2">Uncharacterized protein</fullName>
    </submittedName>
</protein>
<name>A0ABS7G2J5_9ACTN</name>
<dbReference type="Proteomes" id="UP000774570">
    <property type="component" value="Unassembled WGS sequence"/>
</dbReference>
<evidence type="ECO:0000313" key="3">
    <source>
        <dbReference type="Proteomes" id="UP000774570"/>
    </source>
</evidence>
<feature type="transmembrane region" description="Helical" evidence="1">
    <location>
        <begin position="47"/>
        <end position="70"/>
    </location>
</feature>
<keyword evidence="1" id="KW-0472">Membrane</keyword>
<keyword evidence="3" id="KW-1185">Reference proteome</keyword>
<keyword evidence="1" id="KW-0812">Transmembrane</keyword>
<keyword evidence="1" id="KW-1133">Transmembrane helix</keyword>
<sequence>MGDALGVLVGLVLLVLLVRRVAGGSGGGRMTIRFRVPLRHRFPRLWWSAVAFGLLVVLPVGLLADACGWWG</sequence>
<evidence type="ECO:0000256" key="1">
    <source>
        <dbReference type="SAM" id="Phobius"/>
    </source>
</evidence>
<organism evidence="2 3">
    <name type="scientific">Actinomadura parmotrematis</name>
    <dbReference type="NCBI Taxonomy" id="2864039"/>
    <lineage>
        <taxon>Bacteria</taxon>
        <taxon>Bacillati</taxon>
        <taxon>Actinomycetota</taxon>
        <taxon>Actinomycetes</taxon>
        <taxon>Streptosporangiales</taxon>
        <taxon>Thermomonosporaceae</taxon>
        <taxon>Actinomadura</taxon>
    </lineage>
</organism>
<reference evidence="2 3" key="1">
    <citation type="submission" date="2021-07" db="EMBL/GenBank/DDBJ databases">
        <title>Actinomadura sp. PM05-2 isolated from lichen.</title>
        <authorList>
            <person name="Somphong A."/>
            <person name="Phongsopitanun W."/>
            <person name="Tanasupawat S."/>
            <person name="Peongsungnone V."/>
        </authorList>
    </citation>
    <scope>NUCLEOTIDE SEQUENCE [LARGE SCALE GENOMIC DNA]</scope>
    <source>
        <strain evidence="2 3">PM05-2</strain>
    </source>
</reference>
<accession>A0ABS7G2J5</accession>